<dbReference type="InterPro" id="IPR004255">
    <property type="entry name" value="O-acyltransferase_WSD1_N"/>
</dbReference>
<reference evidence="7" key="1">
    <citation type="journal article" date="2017" name="bioRxiv">
        <title>Comparative analysis of the genomes of Stylophora pistillata and Acropora digitifera provides evidence for extensive differences between species of corals.</title>
        <authorList>
            <person name="Voolstra C.R."/>
            <person name="Li Y."/>
            <person name="Liew Y.J."/>
            <person name="Baumgarten S."/>
            <person name="Zoccola D."/>
            <person name="Flot J.-F."/>
            <person name="Tambutte S."/>
            <person name="Allemand D."/>
            <person name="Aranda M."/>
        </authorList>
    </citation>
    <scope>NUCLEOTIDE SEQUENCE [LARGE SCALE GENOMIC DNA]</scope>
</reference>
<evidence type="ECO:0000256" key="3">
    <source>
        <dbReference type="ARBA" id="ARBA00047604"/>
    </source>
</evidence>
<dbReference type="GO" id="GO:0045017">
    <property type="term" value="P:glycerolipid biosynthetic process"/>
    <property type="evidence" value="ECO:0007669"/>
    <property type="project" value="InterPro"/>
</dbReference>
<name>A0A2B4S2X7_STYPI</name>
<keyword evidence="6" id="KW-0012">Acyltransferase</keyword>
<dbReference type="Pfam" id="PF03007">
    <property type="entry name" value="WS_DGAT_cat"/>
    <property type="match status" value="1"/>
</dbReference>
<evidence type="ECO:0000313" key="6">
    <source>
        <dbReference type="EMBL" id="PFX23389.1"/>
    </source>
</evidence>
<evidence type="ECO:0000313" key="7">
    <source>
        <dbReference type="Proteomes" id="UP000225706"/>
    </source>
</evidence>
<evidence type="ECO:0000256" key="2">
    <source>
        <dbReference type="ARBA" id="ARBA00024388"/>
    </source>
</evidence>
<comment type="caution">
    <text evidence="6">The sequence shown here is derived from an EMBL/GenBank/DDBJ whole genome shotgun (WGS) entry which is preliminary data.</text>
</comment>
<keyword evidence="4" id="KW-1133">Transmembrane helix</keyword>
<organism evidence="6 7">
    <name type="scientific">Stylophora pistillata</name>
    <name type="common">Smooth cauliflower coral</name>
    <dbReference type="NCBI Taxonomy" id="50429"/>
    <lineage>
        <taxon>Eukaryota</taxon>
        <taxon>Metazoa</taxon>
        <taxon>Cnidaria</taxon>
        <taxon>Anthozoa</taxon>
        <taxon>Hexacorallia</taxon>
        <taxon>Scleractinia</taxon>
        <taxon>Astrocoeniina</taxon>
        <taxon>Pocilloporidae</taxon>
        <taxon>Stylophora</taxon>
    </lineage>
</organism>
<dbReference type="Proteomes" id="UP000225706">
    <property type="component" value="Unassembled WGS sequence"/>
</dbReference>
<dbReference type="Pfam" id="PF00078">
    <property type="entry name" value="RVT_1"/>
    <property type="match status" value="1"/>
</dbReference>
<dbReference type="Pfam" id="PF06974">
    <property type="entry name" value="WS_DGAT_C"/>
    <property type="match status" value="1"/>
</dbReference>
<keyword evidence="4" id="KW-0472">Membrane</keyword>
<dbReference type="InterPro" id="IPR009721">
    <property type="entry name" value="O-acyltransferase_WSD1_C"/>
</dbReference>
<dbReference type="GO" id="GO:0004144">
    <property type="term" value="F:diacylglycerol O-acyltransferase activity"/>
    <property type="evidence" value="ECO:0007669"/>
    <property type="project" value="InterPro"/>
</dbReference>
<dbReference type="PROSITE" id="PS50878">
    <property type="entry name" value="RT_POL"/>
    <property type="match status" value="1"/>
</dbReference>
<dbReference type="STRING" id="50429.A0A2B4S2X7"/>
<keyword evidence="6" id="KW-0808">Transferase</keyword>
<evidence type="ECO:0000256" key="1">
    <source>
        <dbReference type="ARBA" id="ARBA00024360"/>
    </source>
</evidence>
<dbReference type="GO" id="GO:0047196">
    <property type="term" value="F:long-chain-alcohol O-fatty-acyltransferase activity"/>
    <property type="evidence" value="ECO:0007669"/>
    <property type="project" value="UniProtKB-EC"/>
</dbReference>
<sequence length="822" mass="94066">MRVSCYTVKNTIQSLSTKTGSLDPLPTYMIKNYVDLLSPVITNIVKQSLSTGEFLSPLRLSHVRPCLKKENLDKEIFKNYRPVANIPFLSKVIEKVAATQVYNYLESYNLLPTMQSAYRKHHSTETTLLRLTNDILRTIDRRRDVVLVLDLSAAFDTIDHVILVERLESYFGFSQLTLNWLRSYLENRRQSIIIRDQVSTPRALRYGVPQGSILGPLLFTLYIAPLQDVIARHNLDSLFYADDTQLNITIDPANQAPSMTALQTCIEDVMLWNTHNVLRSNAEKTEVILFISRFTKTPNIEKLFFDRVHYTLTLEDQGPKMNLYSKYIQSAPPFLYALLCFSAILVWTLFAILALPFWFLFRILKWFQGICITYWGLGKLLACNDVPFLHETEYNRNFINGLFVLDGTIDMKELRQLIMSRVVENVEEPSYVRMRQRIVQRYWRYIWQDEPEFDINKHVRQSEGSGPHNEEELQKVLGEQFSSPMREDISPWEILVMPLDLPGKDQTAICMRIHHAIGDGFAMVGLFARLMDKKPELLRVQKPVATPCDKQKQVWKAILTGPLALLSVALSTADNPFPATKMSGEKCISWTNTIDLEHVKQIKIRTGTTVNDVLSTCLAGSLRRYLKSEGAKHPDDIQIAVTVNTRSPKVLSRDNIPLENHSTGMFYNLPVGLADPFKRLLETKRRMDNLKSSSDWRVFGLIYSHIIGRLPDFIGRFSSFSLKRHCSLILSNVPGPLTPFEINGKEVRTAIAWPPLVSDTSMSIAVFSYAGPLRMSVLSDKAVLCDPGKLTEKFIEEFEEMYECVMKCPVLETQTSVSKKHI</sequence>
<proteinExistence type="inferred from homology"/>
<evidence type="ECO:0000256" key="4">
    <source>
        <dbReference type="SAM" id="Phobius"/>
    </source>
</evidence>
<feature type="domain" description="Reverse transcriptase" evidence="5">
    <location>
        <begin position="47"/>
        <end position="312"/>
    </location>
</feature>
<accession>A0A2B4S2X7</accession>
<dbReference type="EMBL" id="LSMT01000209">
    <property type="protein sequence ID" value="PFX23389.1"/>
    <property type="molecule type" value="Genomic_DNA"/>
</dbReference>
<dbReference type="EC" id="2.3.1.75" evidence="2"/>
<dbReference type="AlphaFoldDB" id="A0A2B4S2X7"/>
<keyword evidence="4" id="KW-0812">Transmembrane</keyword>
<evidence type="ECO:0000259" key="5">
    <source>
        <dbReference type="PROSITE" id="PS50878"/>
    </source>
</evidence>
<dbReference type="PANTHER" id="PTHR33332">
    <property type="entry name" value="REVERSE TRANSCRIPTASE DOMAIN-CONTAINING PROTEIN"/>
    <property type="match status" value="1"/>
</dbReference>
<feature type="transmembrane region" description="Helical" evidence="4">
    <location>
        <begin position="334"/>
        <end position="361"/>
    </location>
</feature>
<dbReference type="CDD" id="cd01650">
    <property type="entry name" value="RT_nLTR_like"/>
    <property type="match status" value="1"/>
</dbReference>
<dbReference type="InterPro" id="IPR043502">
    <property type="entry name" value="DNA/RNA_pol_sf"/>
</dbReference>
<comment type="similarity">
    <text evidence="1">In the N-terminal section; belongs to the long-chain O-acyltransferase family.</text>
</comment>
<gene>
    <name evidence="6" type="ORF">AWC38_SpisGene12080</name>
</gene>
<protein>
    <recommendedName>
        <fullName evidence="2">long-chain-alcohol O-fatty-acyltransferase</fullName>
        <ecNumber evidence="2">2.3.1.75</ecNumber>
    </recommendedName>
</protein>
<dbReference type="InterPro" id="IPR000477">
    <property type="entry name" value="RT_dom"/>
</dbReference>
<keyword evidence="7" id="KW-1185">Reference proteome</keyword>
<comment type="catalytic activity">
    <reaction evidence="3">
        <text>a long chain fatty alcohol + a fatty acyl-CoA = a long-chain alcohol wax ester + CoA</text>
        <dbReference type="Rhea" id="RHEA:38443"/>
        <dbReference type="ChEBI" id="CHEBI:17135"/>
        <dbReference type="ChEBI" id="CHEBI:57287"/>
        <dbReference type="ChEBI" id="CHEBI:77636"/>
        <dbReference type="ChEBI" id="CHEBI:235323"/>
        <dbReference type="EC" id="2.3.1.75"/>
    </reaction>
</comment>
<dbReference type="OrthoDB" id="619536at2759"/>
<dbReference type="SUPFAM" id="SSF56672">
    <property type="entry name" value="DNA/RNA polymerases"/>
    <property type="match status" value="1"/>
</dbReference>